<sequence>MFKKALFTLYLFCGLYCLGQERDSLSFKNGIERPSVLTTHHFGIFSSRINQNFKVVPLKTPALSVNYTSGNTFHPFVESYFPRDPEVRERLSKITWHDRPFNFIDQETTPADYMNIVVDAVIKEFRINYNIPLAKEHELAITLRSYIISKGKYPFSFFTSDETIEWFHSNVAGGEDPFGRRYYGLNQVNFRYLDRNGRMLELNANDFFIGGIELNHFYYPAFLKNEKRRLYFNFGNHIGINTSRFNTSLDYGISFNGVKTVVLKNKNEFNFGAGTSVLRKNFVNFRPDNIDLGNNLLLATLEGHIEFTKYTKKKNYNAFGINYRIQSRFNKKEEEGYYKLIGKWQEINGGWQNGVATLYKALSDWSLIYTYGRPNYKLSLFLKQDLLVNNAPDFQTGISLSIPFSQK</sequence>
<dbReference type="STRING" id="419940.SAMN05421824_2869"/>
<name>A0A1H9KY34_9FLAO</name>
<organism evidence="1 2">
    <name type="scientific">Hyunsoonleella jejuensis</name>
    <dbReference type="NCBI Taxonomy" id="419940"/>
    <lineage>
        <taxon>Bacteria</taxon>
        <taxon>Pseudomonadati</taxon>
        <taxon>Bacteroidota</taxon>
        <taxon>Flavobacteriia</taxon>
        <taxon>Flavobacteriales</taxon>
        <taxon>Flavobacteriaceae</taxon>
    </lineage>
</organism>
<reference evidence="1 2" key="1">
    <citation type="submission" date="2016-10" db="EMBL/GenBank/DDBJ databases">
        <authorList>
            <person name="de Groot N.N."/>
        </authorList>
    </citation>
    <scope>NUCLEOTIDE SEQUENCE [LARGE SCALE GENOMIC DNA]</scope>
    <source>
        <strain evidence="1 2">DSM 21035</strain>
    </source>
</reference>
<protein>
    <submittedName>
        <fullName evidence="1">Uncharacterized protein</fullName>
    </submittedName>
</protein>
<dbReference type="OrthoDB" id="1113890at2"/>
<keyword evidence="2" id="KW-1185">Reference proteome</keyword>
<proteinExistence type="predicted"/>
<dbReference type="Proteomes" id="UP000198999">
    <property type="component" value="Unassembled WGS sequence"/>
</dbReference>
<dbReference type="AlphaFoldDB" id="A0A1H9KY34"/>
<gene>
    <name evidence="1" type="ORF">SAMN05421824_2869</name>
</gene>
<evidence type="ECO:0000313" key="2">
    <source>
        <dbReference type="Proteomes" id="UP000198999"/>
    </source>
</evidence>
<dbReference type="RefSeq" id="WP_092580787.1">
    <property type="nucleotide sequence ID" value="NZ_FOFN01000005.1"/>
</dbReference>
<dbReference type="EMBL" id="FOFN01000005">
    <property type="protein sequence ID" value="SER04114.1"/>
    <property type="molecule type" value="Genomic_DNA"/>
</dbReference>
<evidence type="ECO:0000313" key="1">
    <source>
        <dbReference type="EMBL" id="SER04114.1"/>
    </source>
</evidence>
<accession>A0A1H9KY34</accession>